<evidence type="ECO:0000256" key="1">
    <source>
        <dbReference type="SAM" id="MobiDB-lite"/>
    </source>
</evidence>
<protein>
    <submittedName>
        <fullName evidence="2">Uncharacterized protein</fullName>
    </submittedName>
</protein>
<name>A0A8D3Y3V4_9GAMM</name>
<organism evidence="2 4">
    <name type="scientific">Stutzerimonas balearica DSM 6083</name>
    <dbReference type="NCBI Taxonomy" id="1123016"/>
    <lineage>
        <taxon>Bacteria</taxon>
        <taxon>Pseudomonadati</taxon>
        <taxon>Pseudomonadota</taxon>
        <taxon>Gammaproteobacteria</taxon>
        <taxon>Pseudomonadales</taxon>
        <taxon>Pseudomonadaceae</taxon>
        <taxon>Stutzerimonas</taxon>
    </lineage>
</organism>
<feature type="compositionally biased region" description="Basic and acidic residues" evidence="1">
    <location>
        <begin position="89"/>
        <end position="98"/>
    </location>
</feature>
<dbReference type="EMBL" id="FNHO01000006">
    <property type="protein sequence ID" value="SDM62484.1"/>
    <property type="molecule type" value="Genomic_DNA"/>
</dbReference>
<dbReference type="Proteomes" id="UP000031271">
    <property type="component" value="Chromosome"/>
</dbReference>
<dbReference type="EMBL" id="CP007511">
    <property type="protein sequence ID" value="AJE16860.1"/>
    <property type="molecule type" value="Genomic_DNA"/>
</dbReference>
<sequence length="148" mass="16469">MIKEPPDRGNLYGRVLRRLSLALEQAERDGSAGVGEAGELEVDGLTPAECELIRAYLSGDERWLSGWHAAAQEHARLSRPRPKTVVRGAPEKRSAPREAQNRFALRQSLNCALCQAEVHWPEGAGPACCEACGSQLLRARRLRRHERH</sequence>
<keyword evidence="5" id="KW-1185">Reference proteome</keyword>
<dbReference type="KEGG" id="pbm:CL52_18135"/>
<evidence type="ECO:0000313" key="2">
    <source>
        <dbReference type="EMBL" id="AJE16860.1"/>
    </source>
</evidence>
<dbReference type="RefSeq" id="WP_061337568.1">
    <property type="nucleotide sequence ID" value="NZ_CP007511.1"/>
</dbReference>
<accession>A0A8D3Y3V4</accession>
<dbReference type="AlphaFoldDB" id="A0A8D3Y3V4"/>
<reference evidence="4" key="1">
    <citation type="submission" date="2014-03" db="EMBL/GenBank/DDBJ databases">
        <title>Complete genome of Pseudomonas balearica DSM 6083T, a sewage water isolate from an enrichment with 2-methylnaphthalene.</title>
        <authorList>
            <person name="Salva-Serra F."/>
            <person name="Jaen-Luchoro D."/>
            <person name="Busquets A."/>
            <person name="Pena A."/>
            <person name="Gomila M."/>
            <person name="Bosch R."/>
            <person name="Nogales B."/>
            <person name="Garcia-Valdes E."/>
            <person name="Lalucat J."/>
            <person name="Bennasar A."/>
        </authorList>
    </citation>
    <scope>NUCLEOTIDE SEQUENCE [LARGE SCALE GENOMIC DNA]</scope>
    <source>
        <strain evidence="4">DSM 6083</strain>
    </source>
</reference>
<dbReference type="GeneID" id="77261802"/>
<evidence type="ECO:0000313" key="3">
    <source>
        <dbReference type="EMBL" id="SDM62484.1"/>
    </source>
</evidence>
<evidence type="ECO:0000313" key="4">
    <source>
        <dbReference type="Proteomes" id="UP000031271"/>
    </source>
</evidence>
<reference evidence="3 5" key="2">
    <citation type="submission" date="2016-10" db="EMBL/GenBank/DDBJ databases">
        <authorList>
            <person name="Varghese N."/>
            <person name="Submissions S."/>
        </authorList>
    </citation>
    <scope>NUCLEOTIDE SEQUENCE [LARGE SCALE GENOMIC DNA]</scope>
    <source>
        <strain evidence="3 5">DSM 6083</strain>
    </source>
</reference>
<feature type="region of interest" description="Disordered" evidence="1">
    <location>
        <begin position="73"/>
        <end position="98"/>
    </location>
</feature>
<proteinExistence type="predicted"/>
<dbReference type="Proteomes" id="UP000182276">
    <property type="component" value="Unassembled WGS sequence"/>
</dbReference>
<evidence type="ECO:0000313" key="5">
    <source>
        <dbReference type="Proteomes" id="UP000182276"/>
    </source>
</evidence>
<gene>
    <name evidence="2" type="ORF">CL52_18135</name>
    <name evidence="3" type="ORF">SAMN05660875_106294</name>
</gene>
<reference evidence="2 4" key="3">
    <citation type="journal article" name="Genome Announc.">
        <title>Complete Genome Sequence of Pseudomonas balearica DSM 6083T.</title>
        <authorList>
            <person name="Bennasar-Figueras A."/>
            <person name="Salva-Serra F."/>
            <person name="Jaen-Luchoro D."/>
            <person name="Segui C."/>
            <person name="Aliaga F."/>
            <person name="Busquets A."/>
            <person name="Gomila M."/>
            <person name="Moore E.R."/>
            <person name="Lalucat J."/>
        </authorList>
    </citation>
    <scope>NUCLEOTIDE SEQUENCE [LARGE SCALE GENOMIC DNA]</scope>
    <source>
        <strain evidence="4">DSM 6083</strain>
        <strain evidence="2">DSM6083</strain>
    </source>
</reference>